<evidence type="ECO:0000313" key="2">
    <source>
        <dbReference type="EMBL" id="QBZ58013.1"/>
    </source>
</evidence>
<dbReference type="AlphaFoldDB" id="A0A4P7N6K8"/>
<gene>
    <name evidence="2" type="ORF">PoMZ_02952</name>
</gene>
<keyword evidence="1" id="KW-0472">Membrane</keyword>
<sequence length="276" mass="29653">MRPARQIVGGKVSVTGARTLHGGRSGATSIGGDCVGSPQIRQTLARPVGLVGEAPRIGWRPPAAGVIAAHTGRPAVVRDGGVEMHAWGDLAVSKGAPGRRRVDVLKRGAAGAPIVHARSGSVQAVYPQPVGVPPRFMVAGPGLLRRQGGLDGFERRPQYSSKVLQLKIPRRQDAAAVTVPSPIKVEEDPMRNQQHRGEDQERYAEPKDCVARQYGLVGTVLDGRDQDPEEVRKEYDDKHNGAEKVHYIVADKLMFFIVVVWHLGTLGGCCLVRIGT</sequence>
<protein>
    <submittedName>
        <fullName evidence="2">Uncharacterized protein</fullName>
    </submittedName>
</protein>
<proteinExistence type="predicted"/>
<dbReference type="EMBL" id="CP034206">
    <property type="protein sequence ID" value="QBZ58013.1"/>
    <property type="molecule type" value="Genomic_DNA"/>
</dbReference>
<evidence type="ECO:0000313" key="3">
    <source>
        <dbReference type="Proteomes" id="UP000294847"/>
    </source>
</evidence>
<accession>A0A4P7N6K8</accession>
<feature type="transmembrane region" description="Helical" evidence="1">
    <location>
        <begin position="253"/>
        <end position="274"/>
    </location>
</feature>
<dbReference type="Proteomes" id="UP000294847">
    <property type="component" value="Chromosome 3"/>
</dbReference>
<name>A0A4P7N6K8_PYROR</name>
<keyword evidence="1" id="KW-0812">Transmembrane</keyword>
<keyword evidence="1" id="KW-1133">Transmembrane helix</keyword>
<evidence type="ECO:0000256" key="1">
    <source>
        <dbReference type="SAM" id="Phobius"/>
    </source>
</evidence>
<organism evidence="2 3">
    <name type="scientific">Pyricularia oryzae</name>
    <name type="common">Rice blast fungus</name>
    <name type="synonym">Magnaporthe oryzae</name>
    <dbReference type="NCBI Taxonomy" id="318829"/>
    <lineage>
        <taxon>Eukaryota</taxon>
        <taxon>Fungi</taxon>
        <taxon>Dikarya</taxon>
        <taxon>Ascomycota</taxon>
        <taxon>Pezizomycotina</taxon>
        <taxon>Sordariomycetes</taxon>
        <taxon>Sordariomycetidae</taxon>
        <taxon>Magnaporthales</taxon>
        <taxon>Pyriculariaceae</taxon>
        <taxon>Pyricularia</taxon>
    </lineage>
</organism>
<reference evidence="2 3" key="1">
    <citation type="journal article" date="2019" name="Mol. Biol. Evol.">
        <title>Blast fungal genomes show frequent chromosomal changes, gene gains and losses, and effector gene turnover.</title>
        <authorList>
            <person name="Gomez Luciano L.B."/>
            <person name="Jason Tsai I."/>
            <person name="Chuma I."/>
            <person name="Tosa Y."/>
            <person name="Chen Y.H."/>
            <person name="Li J.Y."/>
            <person name="Li M.Y."/>
            <person name="Jade Lu M.Y."/>
            <person name="Nakayashiki H."/>
            <person name="Li W.H."/>
        </authorList>
    </citation>
    <scope>NUCLEOTIDE SEQUENCE [LARGE SCALE GENOMIC DNA]</scope>
    <source>
        <strain evidence="2">MZ5-1-6</strain>
    </source>
</reference>